<reference evidence="3 4" key="1">
    <citation type="submission" date="2024-02" db="EMBL/GenBank/DDBJ databases">
        <title>A draft genome for the cacao thread blight pathogen Marasmius crinis-equi.</title>
        <authorList>
            <person name="Cohen S.P."/>
            <person name="Baruah I.K."/>
            <person name="Amoako-Attah I."/>
            <person name="Bukari Y."/>
            <person name="Meinhardt L.W."/>
            <person name="Bailey B.A."/>
        </authorList>
    </citation>
    <scope>NUCLEOTIDE SEQUENCE [LARGE SCALE GENOMIC DNA]</scope>
    <source>
        <strain evidence="3 4">GH-76</strain>
    </source>
</reference>
<dbReference type="PANTHER" id="PTHR40465:SF1">
    <property type="entry name" value="DUF6534 DOMAIN-CONTAINING PROTEIN"/>
    <property type="match status" value="1"/>
</dbReference>
<keyword evidence="1" id="KW-1133">Transmembrane helix</keyword>
<name>A0ABR3FE28_9AGAR</name>
<feature type="transmembrane region" description="Helical" evidence="1">
    <location>
        <begin position="51"/>
        <end position="75"/>
    </location>
</feature>
<evidence type="ECO:0000313" key="3">
    <source>
        <dbReference type="EMBL" id="KAL0573596.1"/>
    </source>
</evidence>
<comment type="caution">
    <text evidence="3">The sequence shown here is derived from an EMBL/GenBank/DDBJ whole genome shotgun (WGS) entry which is preliminary data.</text>
</comment>
<dbReference type="Pfam" id="PF20152">
    <property type="entry name" value="DUF6534"/>
    <property type="match status" value="1"/>
</dbReference>
<evidence type="ECO:0000259" key="2">
    <source>
        <dbReference type="Pfam" id="PF20152"/>
    </source>
</evidence>
<sequence>MSSTVNPATLAHGWMFIGTMLNVCMMGVIIMQNYLYFITFRRRDPLWLKSLVGFVFFANLLNTGFVVADLYLALISNYMNPTFLAVSTWLFDTDPVIVGLLAGSIQLFFAWRVKVLTKRLYLGLLAAALALAQIICAMLMAWKCRQFPAWADFKSFTDLIYAWMISTILVDLVITAILRGHKTGMKSDELVDRIIRLTIQTGALTSMWALADLITFLAIPGQAVHLVFQLSMVKLYTHSLMSSLNSRGVWIGRDETSGINTINTTGKIVFKDLSRGQSHCRHPSEVNVRVERHEMTDSTQSTGNMAGANDSLSDLKEDLNWGAGRAV</sequence>
<organism evidence="3 4">
    <name type="scientific">Marasmius crinis-equi</name>
    <dbReference type="NCBI Taxonomy" id="585013"/>
    <lineage>
        <taxon>Eukaryota</taxon>
        <taxon>Fungi</taxon>
        <taxon>Dikarya</taxon>
        <taxon>Basidiomycota</taxon>
        <taxon>Agaricomycotina</taxon>
        <taxon>Agaricomycetes</taxon>
        <taxon>Agaricomycetidae</taxon>
        <taxon>Agaricales</taxon>
        <taxon>Marasmiineae</taxon>
        <taxon>Marasmiaceae</taxon>
        <taxon>Marasmius</taxon>
    </lineage>
</organism>
<feature type="domain" description="DUF6534" evidence="2">
    <location>
        <begin position="167"/>
        <end position="247"/>
    </location>
</feature>
<dbReference type="Proteomes" id="UP001465976">
    <property type="component" value="Unassembled WGS sequence"/>
</dbReference>
<keyword evidence="1" id="KW-0472">Membrane</keyword>
<feature type="transmembrane region" description="Helical" evidence="1">
    <location>
        <begin position="12"/>
        <end position="39"/>
    </location>
</feature>
<protein>
    <recommendedName>
        <fullName evidence="2">DUF6534 domain-containing protein</fullName>
    </recommendedName>
</protein>
<keyword evidence="4" id="KW-1185">Reference proteome</keyword>
<feature type="transmembrane region" description="Helical" evidence="1">
    <location>
        <begin position="160"/>
        <end position="178"/>
    </location>
</feature>
<evidence type="ECO:0000313" key="4">
    <source>
        <dbReference type="Proteomes" id="UP001465976"/>
    </source>
</evidence>
<dbReference type="PANTHER" id="PTHR40465">
    <property type="entry name" value="CHROMOSOME 1, WHOLE GENOME SHOTGUN SEQUENCE"/>
    <property type="match status" value="1"/>
</dbReference>
<dbReference type="EMBL" id="JBAHYK010000485">
    <property type="protein sequence ID" value="KAL0573596.1"/>
    <property type="molecule type" value="Genomic_DNA"/>
</dbReference>
<evidence type="ECO:0000256" key="1">
    <source>
        <dbReference type="SAM" id="Phobius"/>
    </source>
</evidence>
<dbReference type="InterPro" id="IPR045339">
    <property type="entry name" value="DUF6534"/>
</dbReference>
<proteinExistence type="predicted"/>
<keyword evidence="1" id="KW-0812">Transmembrane</keyword>
<feature type="transmembrane region" description="Helical" evidence="1">
    <location>
        <begin position="95"/>
        <end position="113"/>
    </location>
</feature>
<accession>A0ABR3FE28</accession>
<feature type="transmembrane region" description="Helical" evidence="1">
    <location>
        <begin position="120"/>
        <end position="140"/>
    </location>
</feature>
<gene>
    <name evidence="3" type="ORF">V5O48_008355</name>
</gene>